<dbReference type="Proteomes" id="UP001165289">
    <property type="component" value="Unassembled WGS sequence"/>
</dbReference>
<feature type="region of interest" description="Disordered" evidence="1">
    <location>
        <begin position="1"/>
        <end position="96"/>
    </location>
</feature>
<feature type="compositionally biased region" description="Low complexity" evidence="1">
    <location>
        <begin position="912"/>
        <end position="927"/>
    </location>
</feature>
<dbReference type="EMBL" id="JAKMXF010000300">
    <property type="protein sequence ID" value="KAI6652111.1"/>
    <property type="molecule type" value="Genomic_DNA"/>
</dbReference>
<feature type="compositionally biased region" description="Basic residues" evidence="1">
    <location>
        <begin position="20"/>
        <end position="29"/>
    </location>
</feature>
<feature type="compositionally biased region" description="Polar residues" evidence="1">
    <location>
        <begin position="632"/>
        <end position="643"/>
    </location>
</feature>
<feature type="compositionally biased region" description="Basic residues" evidence="1">
    <location>
        <begin position="1061"/>
        <end position="1071"/>
    </location>
</feature>
<feature type="region of interest" description="Disordered" evidence="1">
    <location>
        <begin position="589"/>
        <end position="659"/>
    </location>
</feature>
<feature type="region of interest" description="Disordered" evidence="1">
    <location>
        <begin position="880"/>
        <end position="1092"/>
    </location>
</feature>
<accession>A0AAV7JTW6</accession>
<feature type="compositionally biased region" description="Polar residues" evidence="1">
    <location>
        <begin position="466"/>
        <end position="479"/>
    </location>
</feature>
<feature type="compositionally biased region" description="Basic and acidic residues" evidence="1">
    <location>
        <begin position="605"/>
        <end position="619"/>
    </location>
</feature>
<gene>
    <name evidence="2" type="ORF">LOD99_4656</name>
</gene>
<feature type="compositionally biased region" description="Basic and acidic residues" evidence="1">
    <location>
        <begin position="644"/>
        <end position="659"/>
    </location>
</feature>
<feature type="compositionally biased region" description="Basic and acidic residues" evidence="1">
    <location>
        <begin position="501"/>
        <end position="521"/>
    </location>
</feature>
<reference evidence="2 3" key="1">
    <citation type="journal article" date="2023" name="BMC Biol.">
        <title>The compact genome of the sponge Oopsacas minuta (Hexactinellida) is lacking key metazoan core genes.</title>
        <authorList>
            <person name="Santini S."/>
            <person name="Schenkelaars Q."/>
            <person name="Jourda C."/>
            <person name="Duchesne M."/>
            <person name="Belahbib H."/>
            <person name="Rocher C."/>
            <person name="Selva M."/>
            <person name="Riesgo A."/>
            <person name="Vervoort M."/>
            <person name="Leys S.P."/>
            <person name="Kodjabachian L."/>
            <person name="Le Bivic A."/>
            <person name="Borchiellini C."/>
            <person name="Claverie J.M."/>
            <person name="Renard E."/>
        </authorList>
    </citation>
    <scope>NUCLEOTIDE SEQUENCE [LARGE SCALE GENOMIC DNA]</scope>
    <source>
        <strain evidence="2">SPO-2</strain>
    </source>
</reference>
<feature type="region of interest" description="Disordered" evidence="1">
    <location>
        <begin position="1125"/>
        <end position="1190"/>
    </location>
</feature>
<feature type="region of interest" description="Disordered" evidence="1">
    <location>
        <begin position="675"/>
        <end position="725"/>
    </location>
</feature>
<organism evidence="2 3">
    <name type="scientific">Oopsacas minuta</name>
    <dbReference type="NCBI Taxonomy" id="111878"/>
    <lineage>
        <taxon>Eukaryota</taxon>
        <taxon>Metazoa</taxon>
        <taxon>Porifera</taxon>
        <taxon>Hexactinellida</taxon>
        <taxon>Hexasterophora</taxon>
        <taxon>Lyssacinosida</taxon>
        <taxon>Leucopsacidae</taxon>
        <taxon>Oopsacas</taxon>
    </lineage>
</organism>
<evidence type="ECO:0000313" key="2">
    <source>
        <dbReference type="EMBL" id="KAI6652111.1"/>
    </source>
</evidence>
<feature type="region of interest" description="Disordered" evidence="1">
    <location>
        <begin position="295"/>
        <end position="546"/>
    </location>
</feature>
<feature type="compositionally biased region" description="Polar residues" evidence="1">
    <location>
        <begin position="939"/>
        <end position="952"/>
    </location>
</feature>
<feature type="compositionally biased region" description="Basic and acidic residues" evidence="1">
    <location>
        <begin position="317"/>
        <end position="326"/>
    </location>
</feature>
<comment type="caution">
    <text evidence="2">The sequence shown here is derived from an EMBL/GenBank/DDBJ whole genome shotgun (WGS) entry which is preliminary data.</text>
</comment>
<feature type="compositionally biased region" description="Basic residues" evidence="1">
    <location>
        <begin position="430"/>
        <end position="439"/>
    </location>
</feature>
<feature type="compositionally biased region" description="Low complexity" evidence="1">
    <location>
        <begin position="386"/>
        <end position="396"/>
    </location>
</feature>
<feature type="region of interest" description="Disordered" evidence="1">
    <location>
        <begin position="1265"/>
        <end position="1314"/>
    </location>
</feature>
<feature type="region of interest" description="Disordered" evidence="1">
    <location>
        <begin position="747"/>
        <end position="824"/>
    </location>
</feature>
<feature type="compositionally biased region" description="Polar residues" evidence="1">
    <location>
        <begin position="80"/>
        <end position="90"/>
    </location>
</feature>
<feature type="compositionally biased region" description="Polar residues" evidence="1">
    <location>
        <begin position="1210"/>
        <end position="1221"/>
    </location>
</feature>
<protein>
    <submittedName>
        <fullName evidence="2">WASH complex subunit FAM21C isoform X1</fullName>
    </submittedName>
</protein>
<feature type="region of interest" description="Disordered" evidence="1">
    <location>
        <begin position="240"/>
        <end position="260"/>
    </location>
</feature>
<feature type="compositionally biased region" description="Low complexity" evidence="1">
    <location>
        <begin position="483"/>
        <end position="498"/>
    </location>
</feature>
<feature type="compositionally biased region" description="Basic and acidic residues" evidence="1">
    <location>
        <begin position="1235"/>
        <end position="1252"/>
    </location>
</feature>
<feature type="compositionally biased region" description="Acidic residues" evidence="1">
    <location>
        <begin position="298"/>
        <end position="309"/>
    </location>
</feature>
<feature type="compositionally biased region" description="Pro residues" evidence="1">
    <location>
        <begin position="1"/>
        <end position="11"/>
    </location>
</feature>
<feature type="compositionally biased region" description="Basic and acidic residues" evidence="1">
    <location>
        <begin position="186"/>
        <end position="199"/>
    </location>
</feature>
<evidence type="ECO:0000313" key="3">
    <source>
        <dbReference type="Proteomes" id="UP001165289"/>
    </source>
</evidence>
<feature type="compositionally biased region" description="Low complexity" evidence="1">
    <location>
        <begin position="43"/>
        <end position="64"/>
    </location>
</feature>
<feature type="compositionally biased region" description="Polar residues" evidence="1">
    <location>
        <begin position="31"/>
        <end position="42"/>
    </location>
</feature>
<keyword evidence="3" id="KW-1185">Reference proteome</keyword>
<proteinExistence type="predicted"/>
<feature type="region of interest" description="Disordered" evidence="1">
    <location>
        <begin position="1205"/>
        <end position="1253"/>
    </location>
</feature>
<feature type="compositionally biased region" description="Polar residues" evidence="1">
    <location>
        <begin position="675"/>
        <end position="701"/>
    </location>
</feature>
<feature type="compositionally biased region" description="Polar residues" evidence="1">
    <location>
        <begin position="900"/>
        <end position="910"/>
    </location>
</feature>
<feature type="compositionally biased region" description="Basic and acidic residues" evidence="1">
    <location>
        <begin position="356"/>
        <end position="383"/>
    </location>
</feature>
<evidence type="ECO:0000256" key="1">
    <source>
        <dbReference type="SAM" id="MobiDB-lite"/>
    </source>
</evidence>
<name>A0AAV7JTW6_9METZ</name>
<feature type="compositionally biased region" description="Polar residues" evidence="1">
    <location>
        <begin position="1174"/>
        <end position="1190"/>
    </location>
</feature>
<feature type="compositionally biased region" description="Low complexity" evidence="1">
    <location>
        <begin position="1268"/>
        <end position="1277"/>
    </location>
</feature>
<sequence>MPTIPAPPPDLPQVSGNKSTNKKQQKQSKQHFTSNYNNNNGLSPTKSSGTESSSASSSKNTTPSHPTTQTDHILLEDSPTKSSPPQTTQVDPGETDKVWERCWTLSELKQGSSDWTLAGDAGLLKYLQDFSKRITTRTHDITNQVDGLSLESQSSCGRLENVSNKFHKLSMEQFVENRVYDEDETEHTRSESKAKSEIDNTDVIKDETDGSADSEVLNRANQAVQMGLEILDDAFDQVPISVEPDSDSSGEEGVVERSTILPTELEPKDLYLLRPLPALIGSATFYETDHLGLRLEESSDSSDVTDSDGDSTGSTETEVKMRKKPDGTPGVAEYSGESSGDLFSEDETTTAISNAVKEDSASPDESSTKKKEGKFSKPRRNDSSDGDLFGSSSEGDLFSEEPKKEKKKVKTDRQISEETIESEPTPTSATKKKKIKRKPSPGEDTVFNILDSGSDDGDGESKTEDLTQSSRTLVSTSSKKTVDFGLFSGSDSDGDLFSPDTPKDKSKKEKTQRKQENKEPQTSEASSNVKTLFGVGESNFDPSDSDEDLFIASTFSKNTIKSEERTGTKKPVGGVQLFSGIDQAAILGNRASSREDTNSPITVVKNKDSKKTVKPKGFDLYDNSSPEEDLFSSMSRATEPITNKTEKITDKQTDKQKDKQADILKTVVKSTISNGLDMLNSSGEDSDDLFSTSTKPKSIVSTAIKPDSPLPKHTPEPIQQQDNNTAIEKIIDKTAVDIKVQVKDTKPIGGLFQPLGTDSDSDDDLFNILENKQPETTPAVPVSTIGTDLLSENDELFSPIQPTPEPSIAPSTNAPTPSDKPRAVPSLFSAIETDEKEDGGLFDTPASLNLFIDASSPNSIGSPAPVAKLKPSKVKSTAPTLFSPIDTHTGDGGLFDPTSPIHTNISTRSAATLGPPTEPTLLPSLTTSRPKNPGRRPPSQKNRQTRADNSSFETLVTPTPVPEPTEDMQKPNTNKKLSGALGNNFLSELNKAVGKGMVPGGSPTKRKPAPQPAVLFEDKGDLFSNPMAPKDRPKGAEMGATPEAGSYSEEEPSKLLGVSKSRPRPPGKRLPSRVTRTKNIPSSEDFGNFYTDPMDTAIKPEAKLFNGDLGDDLFAFPNSTTEASRRINTTNIPDEDDFSLFGNVSKPTKHINDSFSKPTDMPIGQPHTKEKQVDNTAPISAVSTKKQNPISVDIPEDLFASIALPKATKNKTVSNERSTASPVVFQEDPLNSKPLDNEKDPVEEIHVPVDKSKKFKVVKRTDDELFGGDDLFGALPDQKLKSDKPKKKKVTDSSKKSKKPRKERDPATMEDLFN</sequence>
<feature type="region of interest" description="Disordered" evidence="1">
    <location>
        <begin position="180"/>
        <end position="199"/>
    </location>
</feature>